<sequence length="64" mass="7538">MSAKTLQKRFIDRPNDCKNLREIDRFTLTASNFYLEADSNESLDIKILNKMVLMVRIIEFVLSQ</sequence>
<name>A0A3M7SGL2_BRAPC</name>
<comment type="caution">
    <text evidence="1">The sequence shown here is derived from an EMBL/GenBank/DDBJ whole genome shotgun (WGS) entry which is preliminary data.</text>
</comment>
<protein>
    <submittedName>
        <fullName evidence="1">Uncharacterized protein</fullName>
    </submittedName>
</protein>
<keyword evidence="2" id="KW-1185">Reference proteome</keyword>
<accession>A0A3M7SGL2</accession>
<organism evidence="1 2">
    <name type="scientific">Brachionus plicatilis</name>
    <name type="common">Marine rotifer</name>
    <name type="synonym">Brachionus muelleri</name>
    <dbReference type="NCBI Taxonomy" id="10195"/>
    <lineage>
        <taxon>Eukaryota</taxon>
        <taxon>Metazoa</taxon>
        <taxon>Spiralia</taxon>
        <taxon>Gnathifera</taxon>
        <taxon>Rotifera</taxon>
        <taxon>Eurotatoria</taxon>
        <taxon>Monogononta</taxon>
        <taxon>Pseudotrocha</taxon>
        <taxon>Ploima</taxon>
        <taxon>Brachionidae</taxon>
        <taxon>Brachionus</taxon>
    </lineage>
</organism>
<proteinExistence type="predicted"/>
<gene>
    <name evidence="1" type="ORF">BpHYR1_042195</name>
</gene>
<dbReference type="EMBL" id="REGN01001400">
    <property type="protein sequence ID" value="RNA34902.1"/>
    <property type="molecule type" value="Genomic_DNA"/>
</dbReference>
<dbReference type="AlphaFoldDB" id="A0A3M7SGL2"/>
<reference evidence="1 2" key="1">
    <citation type="journal article" date="2018" name="Sci. Rep.">
        <title>Genomic signatures of local adaptation to the degree of environmental predictability in rotifers.</title>
        <authorList>
            <person name="Franch-Gras L."/>
            <person name="Hahn C."/>
            <person name="Garcia-Roger E.M."/>
            <person name="Carmona M.J."/>
            <person name="Serra M."/>
            <person name="Gomez A."/>
        </authorList>
    </citation>
    <scope>NUCLEOTIDE SEQUENCE [LARGE SCALE GENOMIC DNA]</scope>
    <source>
        <strain evidence="1">HYR1</strain>
    </source>
</reference>
<evidence type="ECO:0000313" key="2">
    <source>
        <dbReference type="Proteomes" id="UP000276133"/>
    </source>
</evidence>
<dbReference type="Proteomes" id="UP000276133">
    <property type="component" value="Unassembled WGS sequence"/>
</dbReference>
<evidence type="ECO:0000313" key="1">
    <source>
        <dbReference type="EMBL" id="RNA34902.1"/>
    </source>
</evidence>